<feature type="transmembrane region" description="Helical" evidence="6">
    <location>
        <begin position="193"/>
        <end position="213"/>
    </location>
</feature>
<feature type="transmembrane region" description="Helical" evidence="6">
    <location>
        <begin position="264"/>
        <end position="283"/>
    </location>
</feature>
<dbReference type="EMBL" id="BMHQ01000009">
    <property type="protein sequence ID" value="GGE22641.1"/>
    <property type="molecule type" value="Genomic_DNA"/>
</dbReference>
<dbReference type="Proteomes" id="UP000625210">
    <property type="component" value="Unassembled WGS sequence"/>
</dbReference>
<keyword evidence="4 6" id="KW-1133">Transmembrane helix</keyword>
<feature type="transmembrane region" description="Helical" evidence="6">
    <location>
        <begin position="161"/>
        <end position="181"/>
    </location>
</feature>
<evidence type="ECO:0000256" key="5">
    <source>
        <dbReference type="ARBA" id="ARBA00023136"/>
    </source>
</evidence>
<keyword evidence="9" id="KW-1185">Reference proteome</keyword>
<feature type="transmembrane region" description="Helical" evidence="6">
    <location>
        <begin position="74"/>
        <end position="91"/>
    </location>
</feature>
<dbReference type="PROSITE" id="PS50850">
    <property type="entry name" value="MFS"/>
    <property type="match status" value="1"/>
</dbReference>
<reference evidence="8" key="1">
    <citation type="journal article" date="2014" name="Int. J. Syst. Evol. Microbiol.">
        <title>Complete genome sequence of Corynebacterium casei LMG S-19264T (=DSM 44701T), isolated from a smear-ripened cheese.</title>
        <authorList>
            <consortium name="US DOE Joint Genome Institute (JGI-PGF)"/>
            <person name="Walter F."/>
            <person name="Albersmeier A."/>
            <person name="Kalinowski J."/>
            <person name="Ruckert C."/>
        </authorList>
    </citation>
    <scope>NUCLEOTIDE SEQUENCE</scope>
    <source>
        <strain evidence="8">CGMCC 1.15179</strain>
    </source>
</reference>
<comment type="subcellular location">
    <subcellularLocation>
        <location evidence="1">Cell membrane</location>
        <topology evidence="1">Multi-pass membrane protein</topology>
    </subcellularLocation>
</comment>
<dbReference type="InterPro" id="IPR036259">
    <property type="entry name" value="MFS_trans_sf"/>
</dbReference>
<evidence type="ECO:0000256" key="3">
    <source>
        <dbReference type="ARBA" id="ARBA00022692"/>
    </source>
</evidence>
<feature type="transmembrane region" description="Helical" evidence="6">
    <location>
        <begin position="295"/>
        <end position="316"/>
    </location>
</feature>
<evidence type="ECO:0000256" key="2">
    <source>
        <dbReference type="ARBA" id="ARBA00022448"/>
    </source>
</evidence>
<gene>
    <name evidence="8" type="ORF">GCM10011571_25890</name>
</gene>
<feature type="transmembrane region" description="Helical" evidence="6">
    <location>
        <begin position="388"/>
        <end position="411"/>
    </location>
</feature>
<feature type="transmembrane region" description="Helical" evidence="6">
    <location>
        <begin position="436"/>
        <end position="455"/>
    </location>
</feature>
<proteinExistence type="predicted"/>
<dbReference type="RefSeq" id="WP_188648309.1">
    <property type="nucleotide sequence ID" value="NZ_BMHQ01000009.1"/>
</dbReference>
<feature type="transmembrane region" description="Helical" evidence="6">
    <location>
        <begin position="328"/>
        <end position="346"/>
    </location>
</feature>
<dbReference type="InterPro" id="IPR011701">
    <property type="entry name" value="MFS"/>
</dbReference>
<dbReference type="PANTHER" id="PTHR23501:SF191">
    <property type="entry name" value="VACUOLAR BASIC AMINO ACID TRANSPORTER 4"/>
    <property type="match status" value="1"/>
</dbReference>
<feature type="transmembrane region" description="Helical" evidence="6">
    <location>
        <begin position="137"/>
        <end position="155"/>
    </location>
</feature>
<feature type="transmembrane region" description="Helical" evidence="6">
    <location>
        <begin position="97"/>
        <end position="116"/>
    </location>
</feature>
<keyword evidence="3 6" id="KW-0812">Transmembrane</keyword>
<dbReference type="Gene3D" id="1.20.1720.10">
    <property type="entry name" value="Multidrug resistance protein D"/>
    <property type="match status" value="1"/>
</dbReference>
<reference evidence="8" key="2">
    <citation type="submission" date="2020-09" db="EMBL/GenBank/DDBJ databases">
        <authorList>
            <person name="Sun Q."/>
            <person name="Zhou Y."/>
        </authorList>
    </citation>
    <scope>NUCLEOTIDE SEQUENCE</scope>
    <source>
        <strain evidence="8">CGMCC 1.15179</strain>
    </source>
</reference>
<dbReference type="SUPFAM" id="SSF103473">
    <property type="entry name" value="MFS general substrate transporter"/>
    <property type="match status" value="1"/>
</dbReference>
<comment type="caution">
    <text evidence="8">The sequence shown here is derived from an EMBL/GenBank/DDBJ whole genome shotgun (WGS) entry which is preliminary data.</text>
</comment>
<dbReference type="PANTHER" id="PTHR23501">
    <property type="entry name" value="MAJOR FACILITATOR SUPERFAMILY"/>
    <property type="match status" value="1"/>
</dbReference>
<dbReference type="Gene3D" id="1.20.1250.20">
    <property type="entry name" value="MFS general substrate transporter like domains"/>
    <property type="match status" value="1"/>
</dbReference>
<keyword evidence="2" id="KW-0813">Transport</keyword>
<feature type="domain" description="Major facilitator superfamily (MFS) profile" evidence="7">
    <location>
        <begin position="8"/>
        <end position="460"/>
    </location>
</feature>
<dbReference type="GO" id="GO:0005886">
    <property type="term" value="C:plasma membrane"/>
    <property type="evidence" value="ECO:0007669"/>
    <property type="project" value="UniProtKB-SubCell"/>
</dbReference>
<dbReference type="GO" id="GO:0022857">
    <property type="term" value="F:transmembrane transporter activity"/>
    <property type="evidence" value="ECO:0007669"/>
    <property type="project" value="InterPro"/>
</dbReference>
<dbReference type="InterPro" id="IPR020846">
    <property type="entry name" value="MFS_dom"/>
</dbReference>
<feature type="transmembrane region" description="Helical" evidence="6">
    <location>
        <begin position="43"/>
        <end position="62"/>
    </location>
</feature>
<evidence type="ECO:0000259" key="7">
    <source>
        <dbReference type="PROSITE" id="PS50850"/>
    </source>
</evidence>
<protein>
    <submittedName>
        <fullName evidence="8">MFS transporter</fullName>
    </submittedName>
</protein>
<keyword evidence="5 6" id="KW-0472">Membrane</keyword>
<organism evidence="8 9">
    <name type="scientific">Marinithermofilum abyssi</name>
    <dbReference type="NCBI Taxonomy" id="1571185"/>
    <lineage>
        <taxon>Bacteria</taxon>
        <taxon>Bacillati</taxon>
        <taxon>Bacillota</taxon>
        <taxon>Bacilli</taxon>
        <taxon>Bacillales</taxon>
        <taxon>Thermoactinomycetaceae</taxon>
        <taxon>Marinithermofilum</taxon>
    </lineage>
</organism>
<accession>A0A8J2VHH9</accession>
<feature type="transmembrane region" description="Helical" evidence="6">
    <location>
        <begin position="352"/>
        <end position="376"/>
    </location>
</feature>
<feature type="transmembrane region" description="Helical" evidence="6">
    <location>
        <begin position="225"/>
        <end position="244"/>
    </location>
</feature>
<evidence type="ECO:0000313" key="8">
    <source>
        <dbReference type="EMBL" id="GGE22641.1"/>
    </source>
</evidence>
<dbReference type="AlphaFoldDB" id="A0A8J2VHH9"/>
<sequence>MPLAKKMSLDTFIIAIFLSALDIGMIAPSLTAIVGELHFPVRWAVWVIALHLAILVLALPLMETWSARVGRQKWFICALLFFAVGSFVAGSSRSWTVLILGRALQALGAGGIVPLLSFEIRRLSHLRKSRWRMVAHILFAFLLILVPAGSVWITIWLGWRWLFWINIAVALILFAVSFRWGSKSYYRTSEFHIHGLLYFGIMLLCAMIALTRLDPARGAMAWTEPAVLPWAILAVGAAIPLMMVERRAKQPIFAANLLADGRLFVMHGVLGLSGFSWVAIIFVPGGLVSTLHRTFLIGGMFLSVIFLSAWAVIPLVRWLSSRMGYQSVLVVGFLGTSSAYLTLGLVKDPYVSVGMLFLLGAGMGCTLAAPVHELLFQILPPRKVQPSLVVTGMSRAAGAALGLVIMGMAFYQSAPFPFAQQGSGILPQAWQHGYETAMLMAASASVLGLILSLMLQPSTSSNHKKS</sequence>
<evidence type="ECO:0000313" key="9">
    <source>
        <dbReference type="Proteomes" id="UP000625210"/>
    </source>
</evidence>
<feature type="transmembrane region" description="Helical" evidence="6">
    <location>
        <begin position="12"/>
        <end position="31"/>
    </location>
</feature>
<evidence type="ECO:0000256" key="4">
    <source>
        <dbReference type="ARBA" id="ARBA00022989"/>
    </source>
</evidence>
<name>A0A8J2VHH9_9BACL</name>
<evidence type="ECO:0000256" key="1">
    <source>
        <dbReference type="ARBA" id="ARBA00004651"/>
    </source>
</evidence>
<dbReference type="Pfam" id="PF07690">
    <property type="entry name" value="MFS_1"/>
    <property type="match status" value="1"/>
</dbReference>
<evidence type="ECO:0000256" key="6">
    <source>
        <dbReference type="SAM" id="Phobius"/>
    </source>
</evidence>